<name>A0A1J9QK17_9EURO</name>
<feature type="compositionally biased region" description="Basic and acidic residues" evidence="1">
    <location>
        <begin position="125"/>
        <end position="135"/>
    </location>
</feature>
<accession>A0A1J9QK17</accession>
<dbReference type="EMBL" id="LGTZ01002315">
    <property type="protein sequence ID" value="OJD15557.1"/>
    <property type="molecule type" value="Genomic_DNA"/>
</dbReference>
<dbReference type="Proteomes" id="UP000242791">
    <property type="component" value="Unassembled WGS sequence"/>
</dbReference>
<reference evidence="2 3" key="1">
    <citation type="submission" date="2015-08" db="EMBL/GenBank/DDBJ databases">
        <title>Emmonsia species relationships and genome sequence.</title>
        <authorList>
            <person name="Cuomo C.A."/>
            <person name="Schwartz I.S."/>
            <person name="Kenyon C."/>
            <person name="De Hoog G.S."/>
            <person name="Govender N.P."/>
            <person name="Botha A."/>
            <person name="Moreno L."/>
            <person name="De Vries M."/>
            <person name="Munoz J.F."/>
            <person name="Stielow J.B."/>
        </authorList>
    </citation>
    <scope>NUCLEOTIDE SEQUENCE [LARGE SCALE GENOMIC DNA]</scope>
    <source>
        <strain evidence="2 3">EI222</strain>
    </source>
</reference>
<feature type="compositionally biased region" description="Polar residues" evidence="1">
    <location>
        <begin position="46"/>
        <end position="75"/>
    </location>
</feature>
<proteinExistence type="predicted"/>
<dbReference type="OrthoDB" id="5380163at2759"/>
<evidence type="ECO:0000313" key="3">
    <source>
        <dbReference type="Proteomes" id="UP000242791"/>
    </source>
</evidence>
<dbReference type="VEuPathDB" id="FungiDB:ACJ73_08972"/>
<keyword evidence="3" id="KW-1185">Reference proteome</keyword>
<feature type="non-terminal residue" evidence="2">
    <location>
        <position position="168"/>
    </location>
</feature>
<organism evidence="2 3">
    <name type="scientific">Blastomyces percursus</name>
    <dbReference type="NCBI Taxonomy" id="1658174"/>
    <lineage>
        <taxon>Eukaryota</taxon>
        <taxon>Fungi</taxon>
        <taxon>Dikarya</taxon>
        <taxon>Ascomycota</taxon>
        <taxon>Pezizomycotina</taxon>
        <taxon>Eurotiomycetes</taxon>
        <taxon>Eurotiomycetidae</taxon>
        <taxon>Onygenales</taxon>
        <taxon>Ajellomycetaceae</taxon>
        <taxon>Blastomyces</taxon>
    </lineage>
</organism>
<feature type="region of interest" description="Disordered" evidence="1">
    <location>
        <begin position="24"/>
        <end position="168"/>
    </location>
</feature>
<sequence>MSNFDSLYERSLYLSPDQQDLLLAALSSGDKSSKMTKPDHHPNPRSDFSLQDSHPNTSSPQDNSFDNTRVSNQDLFESPLEEPLDLGQLGFGGSPFLDFDLDVDFDPNEDLIGDLLGPSPNGEDNEQREKRKSIDGNEEEESGKKRRETDDKTAKKPGRKPLTSEPTT</sequence>
<feature type="compositionally biased region" description="Acidic residues" evidence="1">
    <location>
        <begin position="99"/>
        <end position="112"/>
    </location>
</feature>
<protein>
    <submittedName>
        <fullName evidence="2">Uncharacterized protein</fullName>
    </submittedName>
</protein>
<evidence type="ECO:0000256" key="1">
    <source>
        <dbReference type="SAM" id="MobiDB-lite"/>
    </source>
</evidence>
<evidence type="ECO:0000313" key="2">
    <source>
        <dbReference type="EMBL" id="OJD15557.1"/>
    </source>
</evidence>
<gene>
    <name evidence="2" type="ORF">ACJ73_08972</name>
</gene>
<dbReference type="AlphaFoldDB" id="A0A1J9QK17"/>
<dbReference type="STRING" id="1658174.A0A1J9QK17"/>
<comment type="caution">
    <text evidence="2">The sequence shown here is derived from an EMBL/GenBank/DDBJ whole genome shotgun (WGS) entry which is preliminary data.</text>
</comment>
<feature type="compositionally biased region" description="Basic and acidic residues" evidence="1">
    <location>
        <begin position="31"/>
        <end position="44"/>
    </location>
</feature>